<proteinExistence type="predicted"/>
<dbReference type="RefSeq" id="WP_010898429.1">
    <property type="nucleotide sequence ID" value="NZ_CP040441.1"/>
</dbReference>
<accession>A0A0M0KJE3</accession>
<gene>
    <name evidence="2" type="ORF">AMD02_08500</name>
</gene>
<reference evidence="2" key="1">
    <citation type="submission" date="2015-08" db="EMBL/GenBank/DDBJ databases">
        <title>Complete DNA Sequence of Pseudomonas syringae pv. actinidiae, the Causal Agent of Kiwifruit Canker Disease.</title>
        <authorList>
            <person name="Rikkerink E.H.A."/>
            <person name="Fineran P.C."/>
        </authorList>
    </citation>
    <scope>NUCLEOTIDE SEQUENCE</scope>
    <source>
        <strain evidence="2">DSM 13666</strain>
    </source>
</reference>
<sequence length="109" mass="12474">MYNLHPRQTWSQGAYYQQPFQHSTWPNHPQPTSSGWGQMYTSTGPSFPPPFYPNYFSQQKPKASPWKAAFTNQDGTFDINKTFQTVDQVVKTVNQVTPLVKSVGSIFIK</sequence>
<organism evidence="2">
    <name type="scientific">Halalkalibacterium halodurans</name>
    <name type="common">Bacillus halodurans</name>
    <dbReference type="NCBI Taxonomy" id="86665"/>
    <lineage>
        <taxon>Bacteria</taxon>
        <taxon>Bacillati</taxon>
        <taxon>Bacillota</taxon>
        <taxon>Bacilli</taxon>
        <taxon>Bacillales</taxon>
        <taxon>Bacillaceae</taxon>
        <taxon>Halalkalibacterium (ex Joshi et al. 2022)</taxon>
    </lineage>
</organism>
<dbReference type="InterPro" id="IPR025555">
    <property type="entry name" value="YppG"/>
</dbReference>
<evidence type="ECO:0000313" key="2">
    <source>
        <dbReference type="EMBL" id="KOO38904.1"/>
    </source>
</evidence>
<feature type="compositionally biased region" description="Polar residues" evidence="1">
    <location>
        <begin position="21"/>
        <end position="36"/>
    </location>
</feature>
<dbReference type="PATRIC" id="fig|136160.3.peg.2037"/>
<dbReference type="OMA" id="KTAFTNE"/>
<evidence type="ECO:0008006" key="3">
    <source>
        <dbReference type="Google" id="ProtNLM"/>
    </source>
</evidence>
<accession>A0A4Y7X2H0</accession>
<comment type="caution">
    <text evidence="2">The sequence shown here is derived from an EMBL/GenBank/DDBJ whole genome shotgun (WGS) entry which is preliminary data.</text>
</comment>
<dbReference type="Pfam" id="PF14179">
    <property type="entry name" value="YppG"/>
    <property type="match status" value="1"/>
</dbReference>
<dbReference type="GeneID" id="87597814"/>
<dbReference type="AlphaFoldDB" id="A0A0M0KJE3"/>
<evidence type="ECO:0000256" key="1">
    <source>
        <dbReference type="SAM" id="MobiDB-lite"/>
    </source>
</evidence>
<protein>
    <recommendedName>
        <fullName evidence="3">YppG-like protein</fullName>
    </recommendedName>
</protein>
<name>A0A0M0KJE3_ALKHA</name>
<dbReference type="EMBL" id="LILD01000001">
    <property type="protein sequence ID" value="KOO38904.1"/>
    <property type="molecule type" value="Genomic_DNA"/>
</dbReference>
<feature type="region of interest" description="Disordered" evidence="1">
    <location>
        <begin position="21"/>
        <end position="41"/>
    </location>
</feature>